<dbReference type="SUPFAM" id="SSF50729">
    <property type="entry name" value="PH domain-like"/>
    <property type="match status" value="1"/>
</dbReference>
<evidence type="ECO:0000313" key="6">
    <source>
        <dbReference type="Proteomes" id="UP001219933"/>
    </source>
</evidence>
<evidence type="ECO:0000256" key="1">
    <source>
        <dbReference type="ARBA" id="ARBA00022618"/>
    </source>
</evidence>
<feature type="compositionally biased region" description="Basic and acidic residues" evidence="3">
    <location>
        <begin position="365"/>
        <end position="380"/>
    </location>
</feature>
<feature type="region of interest" description="Disordered" evidence="3">
    <location>
        <begin position="181"/>
        <end position="203"/>
    </location>
</feature>
<feature type="region of interest" description="Disordered" evidence="3">
    <location>
        <begin position="286"/>
        <end position="390"/>
    </location>
</feature>
<dbReference type="PANTHER" id="PTHR36100:SF1">
    <property type="entry name" value="BUD SITE SELECTION PROTEIN 4"/>
    <property type="match status" value="1"/>
</dbReference>
<dbReference type="InterPro" id="IPR001849">
    <property type="entry name" value="PH_domain"/>
</dbReference>
<keyword evidence="2" id="KW-0131">Cell cycle</keyword>
<evidence type="ECO:0000256" key="2">
    <source>
        <dbReference type="ARBA" id="ARBA00023306"/>
    </source>
</evidence>
<feature type="compositionally biased region" description="Polar residues" evidence="3">
    <location>
        <begin position="957"/>
        <end position="998"/>
    </location>
</feature>
<dbReference type="InterPro" id="IPR011993">
    <property type="entry name" value="PH-like_dom_sf"/>
</dbReference>
<reference evidence="5" key="1">
    <citation type="submission" date="2023-03" db="EMBL/GenBank/DDBJ databases">
        <title>Mating type loci evolution in Malassezia.</title>
        <authorList>
            <person name="Coelho M.A."/>
        </authorList>
    </citation>
    <scope>NUCLEOTIDE SEQUENCE</scope>
    <source>
        <strain evidence="5">CBS 11721</strain>
    </source>
</reference>
<dbReference type="PANTHER" id="PTHR36100">
    <property type="entry name" value="BUD SITE SELECTION PROTEIN 4"/>
    <property type="match status" value="1"/>
</dbReference>
<gene>
    <name evidence="5" type="primary">BUD4</name>
    <name evidence="5" type="ORF">MCUN1_001808</name>
</gene>
<dbReference type="GO" id="GO:0051301">
    <property type="term" value="P:cell division"/>
    <property type="evidence" value="ECO:0007669"/>
    <property type="project" value="UniProtKB-KW"/>
</dbReference>
<feature type="compositionally biased region" description="Pro residues" evidence="3">
    <location>
        <begin position="1129"/>
        <end position="1139"/>
    </location>
</feature>
<keyword evidence="6" id="KW-1185">Reference proteome</keyword>
<feature type="region of interest" description="Disordered" evidence="3">
    <location>
        <begin position="74"/>
        <end position="152"/>
    </location>
</feature>
<feature type="domain" description="PH" evidence="4">
    <location>
        <begin position="830"/>
        <end position="936"/>
    </location>
</feature>
<sequence length="1460" mass="158653">MSKLYELPEPYETSAMFDPDGSESSKHNLGLGLDVPSGLLSERKSTVTQRSGQQDALPSLPTMDRMAVNDVLEQYSPPKPGEAWDESADASRATNPFMPTNPANFPKVARESRNLRVEAESVPMESSPMKPVAHDVARAATDDAEPSSPLVPTPALDLPNIIPGANPVVLGDRSVDLSIDKSGRASSAPAGTAPTQPAEHTVTHKNSKILAAERVENLVDQLLQEELLSNPLTRSDSAYLGEMLGASARSTTQKTGVVPRVITSASEVPKPAPALDLPTLPSWNPISLDMGLSDGAAPSSSEPERPQRTTRPHISREAVRARLARRTVDTPSGQASTLPEVSSPLSRPENNELPAPSVPLASTRVRPEKEQQKAHFRADEPVANARSEPPRITPEERAAQIIARKRSKRRAEERVASPEPVHCKPVPVPSTSRAAPRLPRTLAPMLGSPIDAPQELPEEEAEADQKHVQTRNFTPPAGTAAVTRKTSATFTGVTRRASANLADAAPAADTSVQDAQPSDAPTTAFGNLMEREIARICEESDQRYRVRKRGSFHGSTDRSMPSALDSRVWQRIGENDLLGEGVVSSAGGQTTGRLFVLVDSFMPLDLPIPKQHTDFYCILDNGIHMVKTGFSSLNPNQQKICPINQEFELVEHPNLEFSLTLMVKLDDHLVERQDIAAPAPQMPAEPANGMGRFFKSRISAKGATSQPIRLLGRCQVPPLLLYMNRIGTLGRANVNFDSVRYRSLGRSLVLDIPVAPVGEGAATNQAMNGLPSMSVERAKGFASHLGAPRGTLRLRLFYIPPLPASLERELPSSLAESVEGMERASWDSAGVTTSGVLTQLGGDCRTWRRRPVRLVGGNLVCFNEVTKRPTIRIDLVQAIHIEDTNVERVADEDIDETYSVENNFRITFRDGERISFFADTEEDKNHWIQVLRSTMTHKAQPPPRWAMAVQRYIQNHSGQGPEQSTFVATGSTVRHSLSSSPQKAQVTAQRTQASTQKIESAPRPAVPPATQPLFRAPPTTQPLPKAASLAQEASPRLPPKNNMFGPRGAAARNVSVPLQAVPNVANPPHSTRPTHAAAPAGPTQPPLAKQPHVAPNVASASQKPTPFYDHTTKHQPPSQPHSQHQPYSQPQPQPQPTTPVTPVSFPGHAPTPPPVHIPTAHATAAHQMRMPPPAQAHSPAPAPAPVPLPTHEQIASPIPAGHTAGGPQMPGPENQNAPEAAPKRQVVHAILTELICTDQRAAVHVLLLSSAHRQRFEPLVYAQIELFESDSISAFARTVRERPDLARMVRRIWIAPSHARSDLIGLLSPETPNDSRYLLATREQVFVDTRFILRACRRLVDVALASLLVSSDAVHSYGTACQPLRLTSINPHSFISGFGAPIFRKVIELNVFDVNLSNSEAEGIRKLRNLKTLNLACPKDYGEVARDVRILRTILSIGETLEETMAKMSLDTPNLERVIW</sequence>
<dbReference type="Pfam" id="PF00169">
    <property type="entry name" value="PH"/>
    <property type="match status" value="1"/>
</dbReference>
<accession>A0AAF0J5Y6</accession>
<evidence type="ECO:0000256" key="3">
    <source>
        <dbReference type="SAM" id="MobiDB-lite"/>
    </source>
</evidence>
<dbReference type="EMBL" id="CP119878">
    <property type="protein sequence ID" value="WFD34962.1"/>
    <property type="molecule type" value="Genomic_DNA"/>
</dbReference>
<dbReference type="Gene3D" id="2.30.29.30">
    <property type="entry name" value="Pleckstrin-homology domain (PH domain)/Phosphotyrosine-binding domain (PTB)"/>
    <property type="match status" value="1"/>
</dbReference>
<evidence type="ECO:0000259" key="4">
    <source>
        <dbReference type="PROSITE" id="PS50003"/>
    </source>
</evidence>
<feature type="compositionally biased region" description="Polar residues" evidence="3">
    <location>
        <begin position="329"/>
        <end position="345"/>
    </location>
</feature>
<dbReference type="SMART" id="SM00233">
    <property type="entry name" value="PH"/>
    <property type="match status" value="1"/>
</dbReference>
<dbReference type="Proteomes" id="UP001219933">
    <property type="component" value="Chromosome 2"/>
</dbReference>
<feature type="compositionally biased region" description="Pro residues" evidence="3">
    <location>
        <begin position="1170"/>
        <end position="1188"/>
    </location>
</feature>
<name>A0AAF0J5Y6_9BASI</name>
<feature type="compositionally biased region" description="Low complexity" evidence="3">
    <location>
        <begin position="1114"/>
        <end position="1128"/>
    </location>
</feature>
<feature type="compositionally biased region" description="Polar residues" evidence="3">
    <location>
        <begin position="92"/>
        <end position="103"/>
    </location>
</feature>
<evidence type="ECO:0000313" key="5">
    <source>
        <dbReference type="EMBL" id="WFD34962.1"/>
    </source>
</evidence>
<organism evidence="5 6">
    <name type="scientific">Malassezia cuniculi</name>
    <dbReference type="NCBI Taxonomy" id="948313"/>
    <lineage>
        <taxon>Eukaryota</taxon>
        <taxon>Fungi</taxon>
        <taxon>Dikarya</taxon>
        <taxon>Basidiomycota</taxon>
        <taxon>Ustilaginomycotina</taxon>
        <taxon>Malasseziomycetes</taxon>
        <taxon>Malasseziales</taxon>
        <taxon>Malasseziaceae</taxon>
        <taxon>Malassezia</taxon>
    </lineage>
</organism>
<protein>
    <submittedName>
        <fullName evidence="5">Bud site selection protein bud4</fullName>
    </submittedName>
</protein>
<feature type="region of interest" description="Disordered" evidence="3">
    <location>
        <begin position="404"/>
        <end position="486"/>
    </location>
</feature>
<dbReference type="GO" id="GO:0005525">
    <property type="term" value="F:GTP binding"/>
    <property type="evidence" value="ECO:0007669"/>
    <property type="project" value="TreeGrafter"/>
</dbReference>
<feature type="compositionally biased region" description="Basic and acidic residues" evidence="3">
    <location>
        <begin position="132"/>
        <end position="141"/>
    </location>
</feature>
<feature type="region of interest" description="Disordered" evidence="3">
    <location>
        <begin position="957"/>
        <end position="1048"/>
    </location>
</feature>
<dbReference type="PROSITE" id="PS50003">
    <property type="entry name" value="PH_DOMAIN"/>
    <property type="match status" value="1"/>
</dbReference>
<feature type="compositionally biased region" description="Basic and acidic residues" evidence="3">
    <location>
        <begin position="108"/>
        <end position="119"/>
    </location>
</feature>
<proteinExistence type="predicted"/>
<feature type="region of interest" description="Disordered" evidence="3">
    <location>
        <begin position="1061"/>
        <end position="1222"/>
    </location>
</feature>
<keyword evidence="1" id="KW-0132">Cell division</keyword>
<feature type="region of interest" description="Disordered" evidence="3">
    <location>
        <begin position="1"/>
        <end position="34"/>
    </location>
</feature>
<dbReference type="InterPro" id="IPR052007">
    <property type="entry name" value="Bud4"/>
</dbReference>